<feature type="domain" description="Acyltransferase 3" evidence="3">
    <location>
        <begin position="25"/>
        <end position="359"/>
    </location>
</feature>
<feature type="transmembrane region" description="Helical" evidence="2">
    <location>
        <begin position="163"/>
        <end position="182"/>
    </location>
</feature>
<protein>
    <submittedName>
        <fullName evidence="5">Acyltransferase</fullName>
    </submittedName>
</protein>
<feature type="transmembrane region" description="Helical" evidence="2">
    <location>
        <begin position="219"/>
        <end position="242"/>
    </location>
</feature>
<dbReference type="PANTHER" id="PTHR23028">
    <property type="entry name" value="ACETYLTRANSFERASE"/>
    <property type="match status" value="1"/>
</dbReference>
<keyword evidence="2" id="KW-1133">Transmembrane helix</keyword>
<dbReference type="AlphaFoldDB" id="A0A4Y3KAH9"/>
<dbReference type="GO" id="GO:0016747">
    <property type="term" value="F:acyltransferase activity, transferring groups other than amino-acyl groups"/>
    <property type="evidence" value="ECO:0007669"/>
    <property type="project" value="InterPro"/>
</dbReference>
<evidence type="ECO:0000256" key="1">
    <source>
        <dbReference type="SAM" id="MobiDB-lite"/>
    </source>
</evidence>
<dbReference type="InterPro" id="IPR043968">
    <property type="entry name" value="SGNH"/>
</dbReference>
<dbReference type="GO" id="GO:0016020">
    <property type="term" value="C:membrane"/>
    <property type="evidence" value="ECO:0007669"/>
    <property type="project" value="TreeGrafter"/>
</dbReference>
<feature type="transmembrane region" description="Helical" evidence="2">
    <location>
        <begin position="90"/>
        <end position="109"/>
    </location>
</feature>
<feature type="transmembrane region" description="Helical" evidence="2">
    <location>
        <begin position="319"/>
        <end position="336"/>
    </location>
</feature>
<reference evidence="5 6" key="1">
    <citation type="submission" date="2019-06" db="EMBL/GenBank/DDBJ databases">
        <title>Whole genome shotgun sequence of Cellulomonas uda NBRC 3747.</title>
        <authorList>
            <person name="Hosoyama A."/>
            <person name="Uohara A."/>
            <person name="Ohji S."/>
            <person name="Ichikawa N."/>
        </authorList>
    </citation>
    <scope>NUCLEOTIDE SEQUENCE [LARGE SCALE GENOMIC DNA]</scope>
    <source>
        <strain evidence="5 6">NBRC 3747</strain>
    </source>
</reference>
<name>A0A4Y3KAH9_CELUD</name>
<feature type="transmembrane region" description="Helical" evidence="2">
    <location>
        <begin position="342"/>
        <end position="362"/>
    </location>
</feature>
<dbReference type="GO" id="GO:0009103">
    <property type="term" value="P:lipopolysaccharide biosynthetic process"/>
    <property type="evidence" value="ECO:0007669"/>
    <property type="project" value="TreeGrafter"/>
</dbReference>
<sequence length="711" mass="75161">MTSATAEAVAASAERPTPAVRRRDVQGLRAVAVIAVMADHVVGWPHGGFVGVDVFFVISGYLITGLLLREHRRSGTISFRGFYARRVRRILPNALLTLAVTVGLTAVLVGGSRLASTVRDAVAAALTVVNWRFAREGTDYFAQGLPPSPVQHFWSLSVEEQFYFVWPWLMLGLLVLTARRAAGRERAARHGRALFAAMSVVVGASFVWAVVQTSAQPTYAFFSTLTRVWELGIGALVAIAAARLGMTLGRARPVLAWVGLAGIVVSLLVVREDAGFPAPWAVLPVLSTALVIAAGEGAGVRGPWPLTNRFANYVGDASYSLYLWHWPVVVLLPTLLAEDSPWFVPVALAGGVALALPAYHLVENPVRHVGGLPRRETARRLRTPLVAASAITVLVVAGAAAGVRALEQNATPTATAPPVVQADCRGALALEHREACAGVTFAGMVPSPQDAEHDTERAYDCYSTPTSGARTCEDGDPDGSLRVAVVGNSHAAALLPGLLEQADERGWRVTVMVGNGCSLSRDVNENCVETSEEIRSKLLDGEPYDLVITSGSRSAVGAEKLSRVPGMAAMMRDVARRGSQVVAVSDGPIVSDAALACVARIGQDPAGCTIPLDEGFAVVDLLQLAVERVPRAHYVDIQDLYCTDTGCPVVIGGVLAYRDTAGHITATYARSLGPLVADRILAATGLDERDDDARDRTGSPEPHPSGTAADG</sequence>
<dbReference type="PANTHER" id="PTHR23028:SF53">
    <property type="entry name" value="ACYL_TRANSF_3 DOMAIN-CONTAINING PROTEIN"/>
    <property type="match status" value="1"/>
</dbReference>
<dbReference type="RefSeq" id="WP_141318056.1">
    <property type="nucleotide sequence ID" value="NZ_BJLP01000002.1"/>
</dbReference>
<keyword evidence="5" id="KW-0808">Transferase</keyword>
<dbReference type="Proteomes" id="UP000315842">
    <property type="component" value="Unassembled WGS sequence"/>
</dbReference>
<feature type="transmembrane region" description="Helical" evidence="2">
    <location>
        <begin position="49"/>
        <end position="69"/>
    </location>
</feature>
<comment type="caution">
    <text evidence="5">The sequence shown here is derived from an EMBL/GenBank/DDBJ whole genome shotgun (WGS) entry which is preliminary data.</text>
</comment>
<dbReference type="Pfam" id="PF19040">
    <property type="entry name" value="SGNH"/>
    <property type="match status" value="1"/>
</dbReference>
<keyword evidence="2" id="KW-0812">Transmembrane</keyword>
<dbReference type="InterPro" id="IPR050879">
    <property type="entry name" value="Acyltransferase_3"/>
</dbReference>
<feature type="region of interest" description="Disordered" evidence="1">
    <location>
        <begin position="687"/>
        <end position="711"/>
    </location>
</feature>
<evidence type="ECO:0000259" key="4">
    <source>
        <dbReference type="Pfam" id="PF19040"/>
    </source>
</evidence>
<keyword evidence="2" id="KW-0472">Membrane</keyword>
<evidence type="ECO:0000313" key="5">
    <source>
        <dbReference type="EMBL" id="GEA79830.1"/>
    </source>
</evidence>
<feature type="transmembrane region" description="Helical" evidence="2">
    <location>
        <begin position="254"/>
        <end position="271"/>
    </location>
</feature>
<evidence type="ECO:0000259" key="3">
    <source>
        <dbReference type="Pfam" id="PF01757"/>
    </source>
</evidence>
<keyword evidence="5" id="KW-0012">Acyltransferase</keyword>
<proteinExistence type="predicted"/>
<organism evidence="5 6">
    <name type="scientific">Cellulomonas uda</name>
    <dbReference type="NCBI Taxonomy" id="1714"/>
    <lineage>
        <taxon>Bacteria</taxon>
        <taxon>Bacillati</taxon>
        <taxon>Actinomycetota</taxon>
        <taxon>Actinomycetes</taxon>
        <taxon>Micrococcales</taxon>
        <taxon>Cellulomonadaceae</taxon>
        <taxon>Cellulomonas</taxon>
    </lineage>
</organism>
<evidence type="ECO:0000313" key="6">
    <source>
        <dbReference type="Proteomes" id="UP000315842"/>
    </source>
</evidence>
<dbReference type="EMBL" id="BJLP01000002">
    <property type="protein sequence ID" value="GEA79830.1"/>
    <property type="molecule type" value="Genomic_DNA"/>
</dbReference>
<evidence type="ECO:0000256" key="2">
    <source>
        <dbReference type="SAM" id="Phobius"/>
    </source>
</evidence>
<dbReference type="InterPro" id="IPR002656">
    <property type="entry name" value="Acyl_transf_3_dom"/>
</dbReference>
<keyword evidence="6" id="KW-1185">Reference proteome</keyword>
<accession>A0A4Y3KAH9</accession>
<feature type="transmembrane region" description="Helical" evidence="2">
    <location>
        <begin position="383"/>
        <end position="403"/>
    </location>
</feature>
<feature type="transmembrane region" description="Helical" evidence="2">
    <location>
        <begin position="277"/>
        <end position="298"/>
    </location>
</feature>
<feature type="domain" description="SGNH" evidence="4">
    <location>
        <begin position="461"/>
        <end position="677"/>
    </location>
</feature>
<dbReference type="Pfam" id="PF01757">
    <property type="entry name" value="Acyl_transf_3"/>
    <property type="match status" value="1"/>
</dbReference>
<feature type="transmembrane region" description="Helical" evidence="2">
    <location>
        <begin position="194"/>
        <end position="213"/>
    </location>
</feature>
<gene>
    <name evidence="5" type="ORF">CUD01_02740</name>
</gene>